<sequence>MSLFRQRNGLPENLHSPLTLIVGPEESRDFYRNGGNFSQRWRLISCLPYLQKLLQRLLLITTSFNSVH</sequence>
<evidence type="ECO:0000313" key="2">
    <source>
        <dbReference type="Proteomes" id="UP001642483"/>
    </source>
</evidence>
<reference evidence="1 2" key="1">
    <citation type="submission" date="2024-02" db="EMBL/GenBank/DDBJ databases">
        <authorList>
            <person name="Daric V."/>
            <person name="Darras S."/>
        </authorList>
    </citation>
    <scope>NUCLEOTIDE SEQUENCE [LARGE SCALE GENOMIC DNA]</scope>
</reference>
<organism evidence="1 2">
    <name type="scientific">Clavelina lepadiformis</name>
    <name type="common">Light-bulb sea squirt</name>
    <name type="synonym">Ascidia lepadiformis</name>
    <dbReference type="NCBI Taxonomy" id="159417"/>
    <lineage>
        <taxon>Eukaryota</taxon>
        <taxon>Metazoa</taxon>
        <taxon>Chordata</taxon>
        <taxon>Tunicata</taxon>
        <taxon>Ascidiacea</taxon>
        <taxon>Aplousobranchia</taxon>
        <taxon>Clavelinidae</taxon>
        <taxon>Clavelina</taxon>
    </lineage>
</organism>
<gene>
    <name evidence="1" type="ORF">CVLEPA_LOCUS9003</name>
</gene>
<evidence type="ECO:0000313" key="1">
    <source>
        <dbReference type="EMBL" id="CAK8678710.1"/>
    </source>
</evidence>
<dbReference type="Proteomes" id="UP001642483">
    <property type="component" value="Unassembled WGS sequence"/>
</dbReference>
<protein>
    <submittedName>
        <fullName evidence="1">Uncharacterized protein</fullName>
    </submittedName>
</protein>
<comment type="caution">
    <text evidence="1">The sequence shown here is derived from an EMBL/GenBank/DDBJ whole genome shotgun (WGS) entry which is preliminary data.</text>
</comment>
<name>A0ABP0FG97_CLALP</name>
<accession>A0ABP0FG97</accession>
<keyword evidence="2" id="KW-1185">Reference proteome</keyword>
<dbReference type="EMBL" id="CAWYQH010000057">
    <property type="protein sequence ID" value="CAK8678710.1"/>
    <property type="molecule type" value="Genomic_DNA"/>
</dbReference>
<proteinExistence type="predicted"/>